<dbReference type="OrthoDB" id="6337382at2759"/>
<feature type="chain" id="PRO_5026725639" evidence="3">
    <location>
        <begin position="24"/>
        <end position="212"/>
    </location>
</feature>
<dbReference type="InterPro" id="IPR001304">
    <property type="entry name" value="C-type_lectin-like"/>
</dbReference>
<dbReference type="Gene3D" id="3.10.100.10">
    <property type="entry name" value="Mannose-Binding Protein A, subunit A"/>
    <property type="match status" value="1"/>
</dbReference>
<reference evidence="5" key="1">
    <citation type="submission" date="2024-06" db="UniProtKB">
        <authorList>
            <consortium name="RefSeq"/>
        </authorList>
    </citation>
    <scope>NUCLEOTIDE SEQUENCE [LARGE SCALE GENOMIC DNA]</scope>
</reference>
<keyword evidence="5" id="KW-1185">Reference proteome</keyword>
<dbReference type="SUPFAM" id="SSF56436">
    <property type="entry name" value="C-type lectin-like"/>
    <property type="match status" value="1"/>
</dbReference>
<dbReference type="GeneID" id="115823749"/>
<dbReference type="SMART" id="SM00034">
    <property type="entry name" value="CLECT"/>
    <property type="match status" value="1"/>
</dbReference>
<dbReference type="PROSITE" id="PS50041">
    <property type="entry name" value="C_TYPE_LECTIN_2"/>
    <property type="match status" value="1"/>
</dbReference>
<gene>
    <name evidence="6" type="primary">LOC115823749</name>
</gene>
<dbReference type="CDD" id="cd03590">
    <property type="entry name" value="CLECT_DC-SIGN_like"/>
    <property type="match status" value="1"/>
</dbReference>
<dbReference type="Proteomes" id="UP000504632">
    <property type="component" value="Chromosome 11"/>
</dbReference>
<evidence type="ECO:0000259" key="4">
    <source>
        <dbReference type="PROSITE" id="PS50041"/>
    </source>
</evidence>
<accession>A0A6J2WH45</accession>
<keyword evidence="3" id="KW-0732">Signal</keyword>
<proteinExistence type="predicted"/>
<dbReference type="RefSeq" id="XP_030643638.1">
    <property type="nucleotide sequence ID" value="XM_030787778.1"/>
</dbReference>
<dbReference type="InterPro" id="IPR016186">
    <property type="entry name" value="C-type_lectin-like/link_sf"/>
</dbReference>
<feature type="domain" description="C-type lectin" evidence="4">
    <location>
        <begin position="66"/>
        <end position="167"/>
    </location>
</feature>
<dbReference type="InterPro" id="IPR050111">
    <property type="entry name" value="C-type_lectin/snaclec_domain"/>
</dbReference>
<evidence type="ECO:0000313" key="6">
    <source>
        <dbReference type="RefSeq" id="XP_030643638.1"/>
    </source>
</evidence>
<keyword evidence="1" id="KW-0430">Lectin</keyword>
<evidence type="ECO:0000256" key="2">
    <source>
        <dbReference type="SAM" id="Coils"/>
    </source>
</evidence>
<dbReference type="PANTHER" id="PTHR22803">
    <property type="entry name" value="MANNOSE, PHOSPHOLIPASE, LECTIN RECEPTOR RELATED"/>
    <property type="match status" value="1"/>
</dbReference>
<evidence type="ECO:0000256" key="1">
    <source>
        <dbReference type="ARBA" id="ARBA00022734"/>
    </source>
</evidence>
<organism evidence="5 6">
    <name type="scientific">Chanos chanos</name>
    <name type="common">Milkfish</name>
    <name type="synonym">Mugil chanos</name>
    <dbReference type="NCBI Taxonomy" id="29144"/>
    <lineage>
        <taxon>Eukaryota</taxon>
        <taxon>Metazoa</taxon>
        <taxon>Chordata</taxon>
        <taxon>Craniata</taxon>
        <taxon>Vertebrata</taxon>
        <taxon>Euteleostomi</taxon>
        <taxon>Actinopterygii</taxon>
        <taxon>Neopterygii</taxon>
        <taxon>Teleostei</taxon>
        <taxon>Ostariophysi</taxon>
        <taxon>Gonorynchiformes</taxon>
        <taxon>Chanidae</taxon>
        <taxon>Chanos</taxon>
    </lineage>
</organism>
<evidence type="ECO:0000313" key="5">
    <source>
        <dbReference type="Proteomes" id="UP000504632"/>
    </source>
</evidence>
<feature type="non-terminal residue" evidence="6">
    <location>
        <position position="1"/>
    </location>
</feature>
<protein>
    <submittedName>
        <fullName evidence="6">CD209 antigen-like protein A</fullName>
    </submittedName>
</protein>
<reference evidence="6" key="2">
    <citation type="submission" date="2025-08" db="UniProtKB">
        <authorList>
            <consortium name="RefSeq"/>
        </authorList>
    </citation>
    <scope>IDENTIFICATION</scope>
</reference>
<feature type="coiled-coil region" evidence="2">
    <location>
        <begin position="24"/>
        <end position="58"/>
    </location>
</feature>
<dbReference type="Gene3D" id="1.20.5.400">
    <property type="match status" value="1"/>
</dbReference>
<dbReference type="InParanoid" id="A0A6J2WH45"/>
<dbReference type="GO" id="GO:0030246">
    <property type="term" value="F:carbohydrate binding"/>
    <property type="evidence" value="ECO:0007669"/>
    <property type="project" value="UniProtKB-KW"/>
</dbReference>
<dbReference type="AlphaFoldDB" id="A0A6J2WH45"/>
<sequence>LTAVCLGLLCVLLLAVIIVLCVCFQNLTRERDQLETSYNKMIEERDQLETNYKNVSKDILQRWFYFSSSLYYISTETKNWSESRQDCIKRGADLVIINNKEEQEFVNRLWKMSQSGLWIGLTDINTEGVWKWVDGTALNTGYWGKGEPNNSGNEDCVVLDRPDTWIDVPSCGAKGCQSIWPGVRSRLSMPAWPTSNGVPLFGLANRTRSANI</sequence>
<dbReference type="FunCoup" id="A0A6J2WH45">
    <property type="interactions" value="323"/>
</dbReference>
<keyword evidence="2" id="KW-0175">Coiled coil</keyword>
<name>A0A6J2WH45_CHACN</name>
<evidence type="ECO:0000256" key="3">
    <source>
        <dbReference type="SAM" id="SignalP"/>
    </source>
</evidence>
<feature type="signal peptide" evidence="3">
    <location>
        <begin position="1"/>
        <end position="23"/>
    </location>
</feature>
<dbReference type="Pfam" id="PF00059">
    <property type="entry name" value="Lectin_C"/>
    <property type="match status" value="1"/>
</dbReference>
<dbReference type="InterPro" id="IPR016187">
    <property type="entry name" value="CTDL_fold"/>
</dbReference>
<dbReference type="InterPro" id="IPR033989">
    <property type="entry name" value="CD209-like_CTLD"/>
</dbReference>